<feature type="compositionally biased region" description="Polar residues" evidence="1">
    <location>
        <begin position="1"/>
        <end position="11"/>
    </location>
</feature>
<feature type="region of interest" description="Disordered" evidence="1">
    <location>
        <begin position="1"/>
        <end position="457"/>
    </location>
</feature>
<evidence type="ECO:0000313" key="3">
    <source>
        <dbReference type="Proteomes" id="UP000308197"/>
    </source>
</evidence>
<feature type="compositionally biased region" description="Basic and acidic residues" evidence="1">
    <location>
        <begin position="385"/>
        <end position="396"/>
    </location>
</feature>
<evidence type="ECO:0000256" key="1">
    <source>
        <dbReference type="SAM" id="MobiDB-lite"/>
    </source>
</evidence>
<evidence type="ECO:0000313" key="2">
    <source>
        <dbReference type="EMBL" id="TFK94637.1"/>
    </source>
</evidence>
<feature type="compositionally biased region" description="Basic and acidic residues" evidence="1">
    <location>
        <begin position="408"/>
        <end position="424"/>
    </location>
</feature>
<feature type="compositionally biased region" description="Basic and acidic residues" evidence="1">
    <location>
        <begin position="432"/>
        <end position="442"/>
    </location>
</feature>
<dbReference type="AlphaFoldDB" id="A0A5C3Q0K6"/>
<protein>
    <submittedName>
        <fullName evidence="2">Uncharacterized protein</fullName>
    </submittedName>
</protein>
<dbReference type="EMBL" id="ML210967">
    <property type="protein sequence ID" value="TFK94637.1"/>
    <property type="molecule type" value="Genomic_DNA"/>
</dbReference>
<dbReference type="Proteomes" id="UP000308197">
    <property type="component" value="Unassembled WGS sequence"/>
</dbReference>
<accession>A0A5C3Q0K6</accession>
<feature type="compositionally biased region" description="Basic and acidic residues" evidence="1">
    <location>
        <begin position="136"/>
        <end position="145"/>
    </location>
</feature>
<reference evidence="2 3" key="1">
    <citation type="journal article" date="2019" name="Nat. Ecol. Evol.">
        <title>Megaphylogeny resolves global patterns of mushroom evolution.</title>
        <authorList>
            <person name="Varga T."/>
            <person name="Krizsan K."/>
            <person name="Foldi C."/>
            <person name="Dima B."/>
            <person name="Sanchez-Garcia M."/>
            <person name="Sanchez-Ramirez S."/>
            <person name="Szollosi G.J."/>
            <person name="Szarkandi J.G."/>
            <person name="Papp V."/>
            <person name="Albert L."/>
            <person name="Andreopoulos W."/>
            <person name="Angelini C."/>
            <person name="Antonin V."/>
            <person name="Barry K.W."/>
            <person name="Bougher N.L."/>
            <person name="Buchanan P."/>
            <person name="Buyck B."/>
            <person name="Bense V."/>
            <person name="Catcheside P."/>
            <person name="Chovatia M."/>
            <person name="Cooper J."/>
            <person name="Damon W."/>
            <person name="Desjardin D."/>
            <person name="Finy P."/>
            <person name="Geml J."/>
            <person name="Haridas S."/>
            <person name="Hughes K."/>
            <person name="Justo A."/>
            <person name="Karasinski D."/>
            <person name="Kautmanova I."/>
            <person name="Kiss B."/>
            <person name="Kocsube S."/>
            <person name="Kotiranta H."/>
            <person name="LaButti K.M."/>
            <person name="Lechner B.E."/>
            <person name="Liimatainen K."/>
            <person name="Lipzen A."/>
            <person name="Lukacs Z."/>
            <person name="Mihaltcheva S."/>
            <person name="Morgado L.N."/>
            <person name="Niskanen T."/>
            <person name="Noordeloos M.E."/>
            <person name="Ohm R.A."/>
            <person name="Ortiz-Santana B."/>
            <person name="Ovrebo C."/>
            <person name="Racz N."/>
            <person name="Riley R."/>
            <person name="Savchenko A."/>
            <person name="Shiryaev A."/>
            <person name="Soop K."/>
            <person name="Spirin V."/>
            <person name="Szebenyi C."/>
            <person name="Tomsovsky M."/>
            <person name="Tulloss R.E."/>
            <person name="Uehling J."/>
            <person name="Grigoriev I.V."/>
            <person name="Vagvolgyi C."/>
            <person name="Papp T."/>
            <person name="Martin F.M."/>
            <person name="Miettinen O."/>
            <person name="Hibbett D.S."/>
            <person name="Nagy L.G."/>
        </authorList>
    </citation>
    <scope>NUCLEOTIDE SEQUENCE [LARGE SCALE GENOMIC DNA]</scope>
    <source>
        <strain evidence="2 3">HHB13444</strain>
    </source>
</reference>
<dbReference type="InParanoid" id="A0A5C3Q0K6"/>
<organism evidence="2 3">
    <name type="scientific">Polyporus arcularius HHB13444</name>
    <dbReference type="NCBI Taxonomy" id="1314778"/>
    <lineage>
        <taxon>Eukaryota</taxon>
        <taxon>Fungi</taxon>
        <taxon>Dikarya</taxon>
        <taxon>Basidiomycota</taxon>
        <taxon>Agaricomycotina</taxon>
        <taxon>Agaricomycetes</taxon>
        <taxon>Polyporales</taxon>
        <taxon>Polyporaceae</taxon>
        <taxon>Polyporus</taxon>
    </lineage>
</organism>
<feature type="compositionally biased region" description="Basic and acidic residues" evidence="1">
    <location>
        <begin position="326"/>
        <end position="345"/>
    </location>
</feature>
<name>A0A5C3Q0K6_9APHY</name>
<feature type="compositionally biased region" description="Low complexity" evidence="1">
    <location>
        <begin position="360"/>
        <end position="377"/>
    </location>
</feature>
<proteinExistence type="predicted"/>
<feature type="region of interest" description="Disordered" evidence="1">
    <location>
        <begin position="501"/>
        <end position="520"/>
    </location>
</feature>
<feature type="compositionally biased region" description="Basic and acidic residues" evidence="1">
    <location>
        <begin position="72"/>
        <end position="86"/>
    </location>
</feature>
<feature type="compositionally biased region" description="Basic and acidic residues" evidence="1">
    <location>
        <begin position="119"/>
        <end position="128"/>
    </location>
</feature>
<gene>
    <name evidence="2" type="ORF">K466DRAFT_649265</name>
</gene>
<keyword evidence="3" id="KW-1185">Reference proteome</keyword>
<sequence>MQRRSSLSQMFQRMRTRSDPAIEFLSGGKTKKAPDESYFDYDETKDWQPKRRRPPDSGLRYRGLSQRHRKVSKEEIRYPLLHHLEATPDPVESATTSDILPERPPRPSLDQRPPVVRDPQLRMEEQKVYRNLNSAKRPERPREQDLPYGAEGSIPRVLVKEERPPPPAAAVRGPIARKQYLARSNTVPFPSNHRVNTHGEDTVRARHANGATKAMGPHQPPAPAHAKVYTPFAPISPRDRPQYDATSSRNAGHADGPSHLAQASSSTQRLLDREHVPTPPPKDSKWLGPSAQTRSPVPSQMRRQDGVRKTSSSGDVHLPPQHARYQLRDENEALNSRTEEQELRTVRSTPLDAFKPNVRPVHPAAAPGLPAHPAVHLGRVGSRSKPRDPDVPRDVSPDNPQGLPTPRRSREGERPIIQRQRERAPQAIHPAHRPEPQPESDRQKRRREKEKAGRTVDWYGMGESVSWEIVRALAEPEEVVPLPIDWSQFVANGKDYGTKPLELRKRKGQGPEAQADRYQN</sequence>